<evidence type="ECO:0000313" key="6">
    <source>
        <dbReference type="Proteomes" id="UP000291343"/>
    </source>
</evidence>
<dbReference type="OrthoDB" id="1452at2759"/>
<dbReference type="InParanoid" id="A0A482XDL6"/>
<organism evidence="5 6">
    <name type="scientific">Laodelphax striatellus</name>
    <name type="common">Small brown planthopper</name>
    <name type="synonym">Delphax striatella</name>
    <dbReference type="NCBI Taxonomy" id="195883"/>
    <lineage>
        <taxon>Eukaryota</taxon>
        <taxon>Metazoa</taxon>
        <taxon>Ecdysozoa</taxon>
        <taxon>Arthropoda</taxon>
        <taxon>Hexapoda</taxon>
        <taxon>Insecta</taxon>
        <taxon>Pterygota</taxon>
        <taxon>Neoptera</taxon>
        <taxon>Paraneoptera</taxon>
        <taxon>Hemiptera</taxon>
        <taxon>Auchenorrhyncha</taxon>
        <taxon>Fulgoroidea</taxon>
        <taxon>Delphacidae</taxon>
        <taxon>Criomorphinae</taxon>
        <taxon>Laodelphax</taxon>
    </lineage>
</organism>
<keyword evidence="3" id="KW-0269">Exonuclease</keyword>
<comment type="caution">
    <text evidence="5">The sequence shown here is derived from an EMBL/GenBank/DDBJ whole genome shotgun (WGS) entry which is preliminary data.</text>
</comment>
<sequence>MLREFVRLSSNCLCKRSFKLPVIDSNFYSISLRSIHLDSVKYNNNRRFYRFKKPKDNVEQIYDAFLVLDFESTCKDGFGTLKEQEIIEFPCLWLDGKTLEVTSKFHSFVKPKLCEQLDPFCVSLTGINDDTLADQPHFETVLKEFLEWLKRQKSINNAEKTVFVTSGDWDLKVMLPLQCKYSDIPVPAQMTKWINVKEAFCISTGTYPYGLKHMLEILEIERVGRLHSGIDDCTNIANIVKKLAERGIVFGT</sequence>
<dbReference type="EMBL" id="QKKF02012221">
    <property type="protein sequence ID" value="RZF43782.1"/>
    <property type="molecule type" value="Genomic_DNA"/>
</dbReference>
<dbReference type="Pfam" id="PF00929">
    <property type="entry name" value="RNase_T"/>
    <property type="match status" value="1"/>
</dbReference>
<protein>
    <recommendedName>
        <fullName evidence="4">Exonuclease domain-containing protein</fullName>
    </recommendedName>
</protein>
<evidence type="ECO:0000256" key="3">
    <source>
        <dbReference type="ARBA" id="ARBA00022839"/>
    </source>
</evidence>
<dbReference type="FunCoup" id="A0A482XDL6">
    <property type="interactions" value="1582"/>
</dbReference>
<evidence type="ECO:0000259" key="4">
    <source>
        <dbReference type="SMART" id="SM00479"/>
    </source>
</evidence>
<dbReference type="InterPro" id="IPR036397">
    <property type="entry name" value="RNaseH_sf"/>
</dbReference>
<dbReference type="InterPro" id="IPR051274">
    <property type="entry name" value="3-5_Exoribonuclease"/>
</dbReference>
<dbReference type="Gene3D" id="3.30.420.10">
    <property type="entry name" value="Ribonuclease H-like superfamily/Ribonuclease H"/>
    <property type="match status" value="1"/>
</dbReference>
<name>A0A482XDL6_LAOST</name>
<dbReference type="PANTHER" id="PTHR23044">
    <property type="entry name" value="3'-5' EXONUCLEASE ERI1-RELATED"/>
    <property type="match status" value="1"/>
</dbReference>
<feature type="domain" description="Exonuclease" evidence="4">
    <location>
        <begin position="64"/>
        <end position="249"/>
    </location>
</feature>
<dbReference type="InterPro" id="IPR013520">
    <property type="entry name" value="Ribonucl_H"/>
</dbReference>
<reference evidence="5 6" key="1">
    <citation type="journal article" date="2017" name="Gigascience">
        <title>Genome sequence of the small brown planthopper, Laodelphax striatellus.</title>
        <authorList>
            <person name="Zhu J."/>
            <person name="Jiang F."/>
            <person name="Wang X."/>
            <person name="Yang P."/>
            <person name="Bao Y."/>
            <person name="Zhao W."/>
            <person name="Wang W."/>
            <person name="Lu H."/>
            <person name="Wang Q."/>
            <person name="Cui N."/>
            <person name="Li J."/>
            <person name="Chen X."/>
            <person name="Luo L."/>
            <person name="Yu J."/>
            <person name="Kang L."/>
            <person name="Cui F."/>
        </authorList>
    </citation>
    <scope>NUCLEOTIDE SEQUENCE [LARGE SCALE GENOMIC DNA]</scope>
    <source>
        <strain evidence="5">Lst14</strain>
    </source>
</reference>
<keyword evidence="6" id="KW-1185">Reference proteome</keyword>
<dbReference type="AlphaFoldDB" id="A0A482XDL6"/>
<accession>A0A482XDL6</accession>
<dbReference type="InterPro" id="IPR047201">
    <property type="entry name" value="ERI-1_3'hExo-like"/>
</dbReference>
<proteinExistence type="predicted"/>
<dbReference type="InterPro" id="IPR012337">
    <property type="entry name" value="RNaseH-like_sf"/>
</dbReference>
<gene>
    <name evidence="5" type="ORF">LSTR_LSTR014408</name>
</gene>
<keyword evidence="2" id="KW-0378">Hydrolase</keyword>
<dbReference type="GO" id="GO:0000175">
    <property type="term" value="F:3'-5'-RNA exonuclease activity"/>
    <property type="evidence" value="ECO:0007669"/>
    <property type="project" value="InterPro"/>
</dbReference>
<dbReference type="SUPFAM" id="SSF53098">
    <property type="entry name" value="Ribonuclease H-like"/>
    <property type="match status" value="1"/>
</dbReference>
<evidence type="ECO:0000313" key="5">
    <source>
        <dbReference type="EMBL" id="RZF43782.1"/>
    </source>
</evidence>
<dbReference type="SMART" id="SM00479">
    <property type="entry name" value="EXOIII"/>
    <property type="match status" value="1"/>
</dbReference>
<dbReference type="STRING" id="195883.A0A482XDL6"/>
<dbReference type="PANTHER" id="PTHR23044:SF61">
    <property type="entry name" value="3'-5' EXORIBONUCLEASE 1-RELATED"/>
    <property type="match status" value="1"/>
</dbReference>
<keyword evidence="1" id="KW-0540">Nuclease</keyword>
<dbReference type="CDD" id="cd06133">
    <property type="entry name" value="ERI-1_3'hExo_like"/>
    <property type="match status" value="1"/>
</dbReference>
<dbReference type="Proteomes" id="UP000291343">
    <property type="component" value="Unassembled WGS sequence"/>
</dbReference>
<evidence type="ECO:0000256" key="1">
    <source>
        <dbReference type="ARBA" id="ARBA00022722"/>
    </source>
</evidence>
<evidence type="ECO:0000256" key="2">
    <source>
        <dbReference type="ARBA" id="ARBA00022801"/>
    </source>
</evidence>
<dbReference type="SMR" id="A0A482XDL6"/>
<dbReference type="GO" id="GO:0003676">
    <property type="term" value="F:nucleic acid binding"/>
    <property type="evidence" value="ECO:0007669"/>
    <property type="project" value="InterPro"/>
</dbReference>